<sequence length="263" mass="28852">MKSHVYTLRILCLAVAVLIAGCSEEDDPSADPGEEEVVDPPTPSLSFATPSDSTGIAFDVIGNPEVNGTKYTFNMVDEDNGCGMPGGDYIQLDTLEPMWDNGFAVAAWVEFQDEERYYERILDFGNGWGENGGMNVTLSRLARSADLVLTSWIDSDSLTNREKGRLIARDAIVNGETLFYAATISPTGEMKLYVNGEMVAEKADGHPVANVARNQNFIGHSNWCQEDYDFKGSVDGMYIYNRAITPGEVRALYDLRSGSDQAK</sequence>
<dbReference type="Proteomes" id="UP000798808">
    <property type="component" value="Unassembled WGS sequence"/>
</dbReference>
<dbReference type="PROSITE" id="PS51257">
    <property type="entry name" value="PROKAR_LIPOPROTEIN"/>
    <property type="match status" value="1"/>
</dbReference>
<dbReference type="EMBL" id="SMLW01000654">
    <property type="protein sequence ID" value="MTI28117.1"/>
    <property type="molecule type" value="Genomic_DNA"/>
</dbReference>
<dbReference type="Gene3D" id="2.60.120.200">
    <property type="match status" value="1"/>
</dbReference>
<dbReference type="RefSeq" id="WP_155175320.1">
    <property type="nucleotide sequence ID" value="NZ_BAAAFL010000012.1"/>
</dbReference>
<dbReference type="InterPro" id="IPR013320">
    <property type="entry name" value="ConA-like_dom_sf"/>
</dbReference>
<protein>
    <submittedName>
        <fullName evidence="3">LamG domain-containing protein</fullName>
    </submittedName>
</protein>
<reference evidence="3 4" key="1">
    <citation type="submission" date="2019-02" db="EMBL/GenBank/DDBJ databases">
        <authorList>
            <person name="Goldberg S.R."/>
            <person name="Haltli B.A."/>
            <person name="Correa H."/>
            <person name="Russell K.G."/>
        </authorList>
    </citation>
    <scope>NUCLEOTIDE SEQUENCE [LARGE SCALE GENOMIC DNA]</scope>
    <source>
        <strain evidence="3 4">JCM 16186</strain>
    </source>
</reference>
<feature type="chain" id="PRO_5047543546" evidence="2">
    <location>
        <begin position="26"/>
        <end position="263"/>
    </location>
</feature>
<evidence type="ECO:0000313" key="4">
    <source>
        <dbReference type="Proteomes" id="UP000798808"/>
    </source>
</evidence>
<gene>
    <name evidence="3" type="ORF">E1163_24385</name>
</gene>
<feature type="compositionally biased region" description="Acidic residues" evidence="1">
    <location>
        <begin position="24"/>
        <end position="38"/>
    </location>
</feature>
<evidence type="ECO:0000313" key="3">
    <source>
        <dbReference type="EMBL" id="MTI28117.1"/>
    </source>
</evidence>
<feature type="signal peptide" evidence="2">
    <location>
        <begin position="1"/>
        <end position="25"/>
    </location>
</feature>
<keyword evidence="2" id="KW-0732">Signal</keyword>
<dbReference type="SUPFAM" id="SSF49899">
    <property type="entry name" value="Concanavalin A-like lectins/glucanases"/>
    <property type="match status" value="1"/>
</dbReference>
<keyword evidence="4" id="KW-1185">Reference proteome</keyword>
<feature type="region of interest" description="Disordered" evidence="1">
    <location>
        <begin position="24"/>
        <end position="48"/>
    </location>
</feature>
<evidence type="ECO:0000256" key="2">
    <source>
        <dbReference type="SAM" id="SignalP"/>
    </source>
</evidence>
<name>A0ABW9RV55_9BACT</name>
<proteinExistence type="predicted"/>
<comment type="caution">
    <text evidence="3">The sequence shown here is derived from an EMBL/GenBank/DDBJ whole genome shotgun (WGS) entry which is preliminary data.</text>
</comment>
<evidence type="ECO:0000256" key="1">
    <source>
        <dbReference type="SAM" id="MobiDB-lite"/>
    </source>
</evidence>
<dbReference type="Pfam" id="PF13385">
    <property type="entry name" value="Laminin_G_3"/>
    <property type="match status" value="1"/>
</dbReference>
<accession>A0ABW9RV55</accession>
<organism evidence="3 4">
    <name type="scientific">Fulvivirga kasyanovii</name>
    <dbReference type="NCBI Taxonomy" id="396812"/>
    <lineage>
        <taxon>Bacteria</taxon>
        <taxon>Pseudomonadati</taxon>
        <taxon>Bacteroidota</taxon>
        <taxon>Cytophagia</taxon>
        <taxon>Cytophagales</taxon>
        <taxon>Fulvivirgaceae</taxon>
        <taxon>Fulvivirga</taxon>
    </lineage>
</organism>